<reference evidence="4" key="1">
    <citation type="submission" date="2022-03" db="EMBL/GenBank/DDBJ databases">
        <authorList>
            <person name="Santos J.D.N."/>
            <person name="Kallscheuer N."/>
            <person name="Jogler C."/>
            <person name="Lage O.M."/>
        </authorList>
    </citation>
    <scope>NUCLEOTIDE SEQUENCE</scope>
    <source>
        <strain evidence="4">M600PL45_2</strain>
    </source>
</reference>
<dbReference type="InterPro" id="IPR050039">
    <property type="entry name" value="MAB_1171c-like"/>
</dbReference>
<reference evidence="4" key="2">
    <citation type="journal article" date="2023" name="Int. J. Syst. Evol. Microbiol.">
        <title>Streptomyces marispadix sp. nov., isolated from marine beach sediment of the Northern Coast of Portugal.</title>
        <authorList>
            <person name="dos Santos J.D.N."/>
            <person name="Vitorino I.R."/>
            <person name="Kallscheuer N."/>
            <person name="Srivastava A."/>
            <person name="Krautwurst S."/>
            <person name="Marz M."/>
            <person name="Jogler C."/>
            <person name="Lobo Da Cunha A."/>
            <person name="Catita J."/>
            <person name="Goncalves H."/>
            <person name="Gonzalez I."/>
            <person name="Reyes F."/>
            <person name="Lage O.M."/>
        </authorList>
    </citation>
    <scope>NUCLEOTIDE SEQUENCE</scope>
    <source>
        <strain evidence="4">M600PL45_2</strain>
    </source>
</reference>
<organism evidence="4 5">
    <name type="scientific">Streptomyces marispadix</name>
    <dbReference type="NCBI Taxonomy" id="2922868"/>
    <lineage>
        <taxon>Bacteria</taxon>
        <taxon>Bacillati</taxon>
        <taxon>Actinomycetota</taxon>
        <taxon>Actinomycetes</taxon>
        <taxon>Kitasatosporales</taxon>
        <taxon>Streptomycetaceae</taxon>
        <taxon>Streptomyces</taxon>
    </lineage>
</organism>
<evidence type="ECO:0000256" key="2">
    <source>
        <dbReference type="SAM" id="Phobius"/>
    </source>
</evidence>
<evidence type="ECO:0000256" key="1">
    <source>
        <dbReference type="SAM" id="MobiDB-lite"/>
    </source>
</evidence>
<dbReference type="EMBL" id="JAKWJU010000002">
    <property type="protein sequence ID" value="MCH6159919.1"/>
    <property type="molecule type" value="Genomic_DNA"/>
</dbReference>
<feature type="transmembrane region" description="Helical" evidence="2">
    <location>
        <begin position="73"/>
        <end position="96"/>
    </location>
</feature>
<evidence type="ECO:0000259" key="3">
    <source>
        <dbReference type="Pfam" id="PF20182"/>
    </source>
</evidence>
<dbReference type="Pfam" id="PF20182">
    <property type="entry name" value="DUF6545"/>
    <property type="match status" value="1"/>
</dbReference>
<feature type="transmembrane region" description="Helical" evidence="2">
    <location>
        <begin position="146"/>
        <end position="163"/>
    </location>
</feature>
<feature type="transmembrane region" description="Helical" evidence="2">
    <location>
        <begin position="224"/>
        <end position="242"/>
    </location>
</feature>
<feature type="transmembrane region" description="Helical" evidence="2">
    <location>
        <begin position="35"/>
        <end position="61"/>
    </location>
</feature>
<feature type="region of interest" description="Disordered" evidence="1">
    <location>
        <begin position="320"/>
        <end position="446"/>
    </location>
</feature>
<feature type="transmembrane region" description="Helical" evidence="2">
    <location>
        <begin position="108"/>
        <end position="126"/>
    </location>
</feature>
<accession>A0ABS9SUH1</accession>
<gene>
    <name evidence="4" type="ORF">MMA15_05640</name>
</gene>
<sequence>MTDLKSVFFPVSAGICALAFLYKSRDLRPGRRDPALLALLIAFLFKGISFTLSTAVVSAAVDEYSGVPNLGALGIHLTGGVTSSAAFLSALVFWVYPAEQAWPKVRRRMLLFGLVAVTMFVLWYVAGSGSHERSPHYLLQNVHRPVVAAYLLLYVTAFAAGMAEIVRLGRRYAKSAGRAWVRRGLGTMSVGAGIYIAYCVNRAWAVVAVRLELDPLQWELVTPLSNGIGILLVATGFTMPSWGPRLSAARVWVSNYRAYQRLYPLWSDLYRAVPEIALDPPAPSFMERISHGDLRYRLYRRVIEIRDGLLAMRPYMSTEPGAAADGDHDGASTRPAGPGVGEPADGQARRAAVEAARLKAALSAKADDGPSPAHVSASVPASAADGNSSTATATSAPAPETSVQEVSVQEPSVPGPSAPEPSAQGAPGQDYVQEKSGGDTDTASRISDDYAGELGWLLQLAKAYADVRRPA</sequence>
<protein>
    <recommendedName>
        <fullName evidence="3">DUF6545 domain-containing protein</fullName>
    </recommendedName>
</protein>
<keyword evidence="2" id="KW-0472">Membrane</keyword>
<dbReference type="NCBIfam" id="NF042915">
    <property type="entry name" value="MAB_1171c_fam"/>
    <property type="match status" value="1"/>
</dbReference>
<evidence type="ECO:0000313" key="4">
    <source>
        <dbReference type="EMBL" id="MCH6159919.1"/>
    </source>
</evidence>
<feature type="transmembrane region" description="Helical" evidence="2">
    <location>
        <begin position="184"/>
        <end position="204"/>
    </location>
</feature>
<proteinExistence type="predicted"/>
<comment type="caution">
    <text evidence="4">The sequence shown here is derived from an EMBL/GenBank/DDBJ whole genome shotgun (WGS) entry which is preliminary data.</text>
</comment>
<feature type="domain" description="DUF6545" evidence="3">
    <location>
        <begin position="252"/>
        <end position="377"/>
    </location>
</feature>
<keyword evidence="2" id="KW-0812">Transmembrane</keyword>
<keyword evidence="2" id="KW-1133">Transmembrane helix</keyword>
<name>A0ABS9SUH1_9ACTN</name>
<keyword evidence="5" id="KW-1185">Reference proteome</keyword>
<evidence type="ECO:0000313" key="5">
    <source>
        <dbReference type="Proteomes" id="UP001166784"/>
    </source>
</evidence>
<dbReference type="RefSeq" id="WP_241057899.1">
    <property type="nucleotide sequence ID" value="NZ_JAKWJU010000002.1"/>
</dbReference>
<dbReference type="Proteomes" id="UP001166784">
    <property type="component" value="Unassembled WGS sequence"/>
</dbReference>
<feature type="compositionally biased region" description="Low complexity" evidence="1">
    <location>
        <begin position="353"/>
        <end position="412"/>
    </location>
</feature>
<dbReference type="InterPro" id="IPR046675">
    <property type="entry name" value="DUF6545"/>
</dbReference>
<feature type="transmembrane region" description="Helical" evidence="2">
    <location>
        <begin position="6"/>
        <end position="23"/>
    </location>
</feature>